<dbReference type="EMBL" id="LXQA010007653">
    <property type="protein sequence ID" value="MCH84947.1"/>
    <property type="molecule type" value="Genomic_DNA"/>
</dbReference>
<comment type="caution">
    <text evidence="1">The sequence shown here is derived from an EMBL/GenBank/DDBJ whole genome shotgun (WGS) entry which is preliminary data.</text>
</comment>
<name>A0A392MBQ4_9FABA</name>
<accession>A0A392MBQ4</accession>
<reference evidence="1 2" key="1">
    <citation type="journal article" date="2018" name="Front. Plant Sci.">
        <title>Red Clover (Trifolium pratense) and Zigzag Clover (T. medium) - A Picture of Genomic Similarities and Differences.</title>
        <authorList>
            <person name="Dluhosova J."/>
            <person name="Istvanek J."/>
            <person name="Nedelnik J."/>
            <person name="Repkova J."/>
        </authorList>
    </citation>
    <scope>NUCLEOTIDE SEQUENCE [LARGE SCALE GENOMIC DNA]</scope>
    <source>
        <strain evidence="2">cv. 10/8</strain>
        <tissue evidence="1">Leaf</tissue>
    </source>
</reference>
<dbReference type="AlphaFoldDB" id="A0A392MBQ4"/>
<dbReference type="Proteomes" id="UP000265520">
    <property type="component" value="Unassembled WGS sequence"/>
</dbReference>
<evidence type="ECO:0000313" key="2">
    <source>
        <dbReference type="Proteomes" id="UP000265520"/>
    </source>
</evidence>
<sequence length="42" mass="4635">MKERFQKRISQDAEHSICSYVAPTLLMEGVSGVSDTDSIPAH</sequence>
<evidence type="ECO:0000313" key="1">
    <source>
        <dbReference type="EMBL" id="MCH84947.1"/>
    </source>
</evidence>
<proteinExistence type="predicted"/>
<protein>
    <submittedName>
        <fullName evidence="1">Uncharacterized protein</fullName>
    </submittedName>
</protein>
<keyword evidence="2" id="KW-1185">Reference proteome</keyword>
<gene>
    <name evidence="1" type="ORF">A2U01_0005785</name>
</gene>
<organism evidence="1 2">
    <name type="scientific">Trifolium medium</name>
    <dbReference type="NCBI Taxonomy" id="97028"/>
    <lineage>
        <taxon>Eukaryota</taxon>
        <taxon>Viridiplantae</taxon>
        <taxon>Streptophyta</taxon>
        <taxon>Embryophyta</taxon>
        <taxon>Tracheophyta</taxon>
        <taxon>Spermatophyta</taxon>
        <taxon>Magnoliopsida</taxon>
        <taxon>eudicotyledons</taxon>
        <taxon>Gunneridae</taxon>
        <taxon>Pentapetalae</taxon>
        <taxon>rosids</taxon>
        <taxon>fabids</taxon>
        <taxon>Fabales</taxon>
        <taxon>Fabaceae</taxon>
        <taxon>Papilionoideae</taxon>
        <taxon>50 kb inversion clade</taxon>
        <taxon>NPAAA clade</taxon>
        <taxon>Hologalegina</taxon>
        <taxon>IRL clade</taxon>
        <taxon>Trifolieae</taxon>
        <taxon>Trifolium</taxon>
    </lineage>
</organism>